<feature type="transmembrane region" description="Helical" evidence="1">
    <location>
        <begin position="20"/>
        <end position="40"/>
    </location>
</feature>
<keyword evidence="1" id="KW-1133">Transmembrane helix</keyword>
<name>A0A538T5A8_UNCEI</name>
<keyword evidence="1" id="KW-0812">Transmembrane</keyword>
<organism evidence="2 3">
    <name type="scientific">Eiseniibacteriota bacterium</name>
    <dbReference type="NCBI Taxonomy" id="2212470"/>
    <lineage>
        <taxon>Bacteria</taxon>
        <taxon>Candidatus Eiseniibacteriota</taxon>
    </lineage>
</organism>
<evidence type="ECO:0000313" key="2">
    <source>
        <dbReference type="EMBL" id="TMQ58821.1"/>
    </source>
</evidence>
<gene>
    <name evidence="2" type="ORF">E6K76_06775</name>
</gene>
<reference evidence="2 3" key="1">
    <citation type="journal article" date="2019" name="Nat. Microbiol.">
        <title>Mediterranean grassland soil C-N compound turnover is dependent on rainfall and depth, and is mediated by genomically divergent microorganisms.</title>
        <authorList>
            <person name="Diamond S."/>
            <person name="Andeer P.F."/>
            <person name="Li Z."/>
            <person name="Crits-Christoph A."/>
            <person name="Burstein D."/>
            <person name="Anantharaman K."/>
            <person name="Lane K.R."/>
            <person name="Thomas B.C."/>
            <person name="Pan C."/>
            <person name="Northen T.R."/>
            <person name="Banfield J.F."/>
        </authorList>
    </citation>
    <scope>NUCLEOTIDE SEQUENCE [LARGE SCALE GENOMIC DNA]</scope>
    <source>
        <strain evidence="2">WS_6</strain>
    </source>
</reference>
<dbReference type="EMBL" id="VBOW01000029">
    <property type="protein sequence ID" value="TMQ58821.1"/>
    <property type="molecule type" value="Genomic_DNA"/>
</dbReference>
<comment type="caution">
    <text evidence="2">The sequence shown here is derived from an EMBL/GenBank/DDBJ whole genome shotgun (WGS) entry which is preliminary data.</text>
</comment>
<keyword evidence="1" id="KW-0472">Membrane</keyword>
<accession>A0A538T5A8</accession>
<evidence type="ECO:0000256" key="1">
    <source>
        <dbReference type="SAM" id="Phobius"/>
    </source>
</evidence>
<evidence type="ECO:0000313" key="3">
    <source>
        <dbReference type="Proteomes" id="UP000316852"/>
    </source>
</evidence>
<sequence>MFIGHYGVSFAGKSADRSLSLWAVAALITLSLVGGCASGIHPAIDAPTHFLVRAPDGRAVEPTPGDECKNPMIDPRDGAPLILVRSAGGRGDYQVPVARYGVRKGELLRLECGTGNVVGIVRR</sequence>
<dbReference type="AlphaFoldDB" id="A0A538T5A8"/>
<protein>
    <submittedName>
        <fullName evidence="2">Uncharacterized protein</fullName>
    </submittedName>
</protein>
<proteinExistence type="predicted"/>
<dbReference type="Proteomes" id="UP000316852">
    <property type="component" value="Unassembled WGS sequence"/>
</dbReference>